<reference evidence="6 7" key="1">
    <citation type="submission" date="2018-10" db="EMBL/GenBank/DDBJ databases">
        <title>Genome sequencing of Arthrobacter oryzae TNB02.</title>
        <authorList>
            <person name="Cho Y.-J."/>
            <person name="Cho A."/>
            <person name="Kim O.-S."/>
        </authorList>
    </citation>
    <scope>NUCLEOTIDE SEQUENCE [LARGE SCALE GENOMIC DNA]</scope>
    <source>
        <strain evidence="6 7">TNB02</strain>
    </source>
</reference>
<evidence type="ECO:0000256" key="4">
    <source>
        <dbReference type="SAM" id="MobiDB-lite"/>
    </source>
</evidence>
<dbReference type="InterPro" id="IPR012354">
    <property type="entry name" value="Esterase_lipase"/>
</dbReference>
<dbReference type="Gene3D" id="3.40.50.1820">
    <property type="entry name" value="alpha/beta hydrolase"/>
    <property type="match status" value="1"/>
</dbReference>
<dbReference type="AlphaFoldDB" id="A0A3N0BR98"/>
<dbReference type="Pfam" id="PF12146">
    <property type="entry name" value="Hydrolase_4"/>
    <property type="match status" value="1"/>
</dbReference>
<dbReference type="EMBL" id="RBED01000126">
    <property type="protein sequence ID" value="RNL51532.1"/>
    <property type="molecule type" value="Genomic_DNA"/>
</dbReference>
<gene>
    <name evidence="6" type="ORF">D7003_15475</name>
</gene>
<dbReference type="GO" id="GO:0052689">
    <property type="term" value="F:carboxylic ester hydrolase activity"/>
    <property type="evidence" value="ECO:0007669"/>
    <property type="project" value="InterPro"/>
</dbReference>
<dbReference type="InterPro" id="IPR050228">
    <property type="entry name" value="Carboxylesterase_BioH"/>
</dbReference>
<accession>A0A3N0BR98</accession>
<feature type="active site" description="Charge relay system" evidence="1">
    <location>
        <position position="196"/>
    </location>
</feature>
<dbReference type="SUPFAM" id="SSF53474">
    <property type="entry name" value="alpha/beta-Hydrolases"/>
    <property type="match status" value="1"/>
</dbReference>
<dbReference type="PIRSF" id="PIRSF017388">
    <property type="entry name" value="Esterase_lipase"/>
    <property type="match status" value="1"/>
</dbReference>
<feature type="domain" description="Serine aminopeptidase S33" evidence="5">
    <location>
        <begin position="19"/>
        <end position="232"/>
    </location>
</feature>
<dbReference type="PANTHER" id="PTHR43194">
    <property type="entry name" value="HYDROLASE ALPHA/BETA FOLD FAMILY"/>
    <property type="match status" value="1"/>
</dbReference>
<feature type="binding site" evidence="2">
    <location>
        <position position="29"/>
    </location>
    <ligand>
        <name>substrate</name>
    </ligand>
</feature>
<dbReference type="PANTHER" id="PTHR43194:SF2">
    <property type="entry name" value="PEROXISOMAL MEMBRANE PROTEIN LPX1"/>
    <property type="match status" value="1"/>
</dbReference>
<evidence type="ECO:0000256" key="1">
    <source>
        <dbReference type="PIRSR" id="PIRSR017388-1"/>
    </source>
</evidence>
<feature type="binding site" evidence="2">
    <location>
        <position position="98"/>
    </location>
    <ligand>
        <name>substrate</name>
    </ligand>
</feature>
<evidence type="ECO:0000313" key="6">
    <source>
        <dbReference type="EMBL" id="RNL51532.1"/>
    </source>
</evidence>
<feature type="compositionally biased region" description="Low complexity" evidence="4">
    <location>
        <begin position="8"/>
        <end position="18"/>
    </location>
</feature>
<name>A0A3N0BR98_9MICC</name>
<dbReference type="OrthoDB" id="9786110at2"/>
<proteinExistence type="predicted"/>
<sequence length="266" mass="28320">MSSRPDHSPFSSPFTGSGPRTGVVVSHGFTGSPHGVREWARSLAGAGYAVRMPLLPGHGTSWQELARTRWQDWHDAMDAAYLDLSAECDYVVVAGLSMGGALALRIAATRPVAGVVIVNPGLVIDDPRAPLAGVLKFVLKSTPAIANDILKTGVDEGAYPRTPVAAAHEVNKMFKDTLQLLPRITAPVRVYRSAVDHVVSDSSLAALRRGLTQAPLEVVRLENSYHVATMDNDAPEIFRGTAEFTRAVVSGKQGAAHSSPKDTAHD</sequence>
<feature type="region of interest" description="Disordered" evidence="4">
    <location>
        <begin position="1"/>
        <end position="27"/>
    </location>
</feature>
<organism evidence="6 7">
    <name type="scientific">Arthrobacter oryzae</name>
    <dbReference type="NCBI Taxonomy" id="409290"/>
    <lineage>
        <taxon>Bacteria</taxon>
        <taxon>Bacillati</taxon>
        <taxon>Actinomycetota</taxon>
        <taxon>Actinomycetes</taxon>
        <taxon>Micrococcales</taxon>
        <taxon>Micrococcaceae</taxon>
        <taxon>Arthrobacter</taxon>
    </lineage>
</organism>
<dbReference type="RefSeq" id="WP_123256314.1">
    <property type="nucleotide sequence ID" value="NZ_RBED01000126.1"/>
</dbReference>
<keyword evidence="6" id="KW-0378">Hydrolase</keyword>
<dbReference type="InterPro" id="IPR022742">
    <property type="entry name" value="Hydrolase_4"/>
</dbReference>
<protein>
    <submittedName>
        <fullName evidence="6">Alpha/beta fold hydrolase</fullName>
    </submittedName>
</protein>
<comment type="caution">
    <text evidence="6">The sequence shown here is derived from an EMBL/GenBank/DDBJ whole genome shotgun (WGS) entry which is preliminary data.</text>
</comment>
<dbReference type="InterPro" id="IPR029058">
    <property type="entry name" value="AB_hydrolase_fold"/>
</dbReference>
<evidence type="ECO:0000256" key="3">
    <source>
        <dbReference type="PIRSR" id="PIRSR017388-3"/>
    </source>
</evidence>
<evidence type="ECO:0000256" key="2">
    <source>
        <dbReference type="PIRSR" id="PIRSR017388-2"/>
    </source>
</evidence>
<feature type="site" description="Important for substrate specificity" evidence="3">
    <location>
        <position position="145"/>
    </location>
</feature>
<feature type="active site" description="Charge relay system" evidence="1">
    <location>
        <position position="226"/>
    </location>
</feature>
<keyword evidence="7" id="KW-1185">Reference proteome</keyword>
<evidence type="ECO:0000313" key="7">
    <source>
        <dbReference type="Proteomes" id="UP000273807"/>
    </source>
</evidence>
<dbReference type="Proteomes" id="UP000273807">
    <property type="component" value="Unassembled WGS sequence"/>
</dbReference>
<evidence type="ECO:0000259" key="5">
    <source>
        <dbReference type="Pfam" id="PF12146"/>
    </source>
</evidence>
<feature type="active site" description="Nucleophile" evidence="1">
    <location>
        <position position="97"/>
    </location>
</feature>